<gene>
    <name evidence="3" type="ORF">F3W81_11890</name>
</gene>
<feature type="signal peptide" evidence="2">
    <location>
        <begin position="1"/>
        <end position="22"/>
    </location>
</feature>
<evidence type="ECO:0000256" key="1">
    <source>
        <dbReference type="SAM" id="MobiDB-lite"/>
    </source>
</evidence>
<keyword evidence="2" id="KW-0732">Signal</keyword>
<dbReference type="KEGG" id="pshq:F3W81_11890"/>
<evidence type="ECO:0008006" key="5">
    <source>
        <dbReference type="Google" id="ProtNLM"/>
    </source>
</evidence>
<dbReference type="EMBL" id="CP045201">
    <property type="protein sequence ID" value="QOL81462.1"/>
    <property type="molecule type" value="Genomic_DNA"/>
</dbReference>
<dbReference type="Proteomes" id="UP000594118">
    <property type="component" value="Chromosome"/>
</dbReference>
<evidence type="ECO:0000313" key="3">
    <source>
        <dbReference type="EMBL" id="QOL81462.1"/>
    </source>
</evidence>
<feature type="region of interest" description="Disordered" evidence="1">
    <location>
        <begin position="98"/>
        <end position="119"/>
    </location>
</feature>
<proteinExistence type="predicted"/>
<keyword evidence="4" id="KW-1185">Reference proteome</keyword>
<feature type="chain" id="PRO_5032844189" description="AAA+ family ATPase" evidence="2">
    <location>
        <begin position="23"/>
        <end position="119"/>
    </location>
</feature>
<evidence type="ECO:0000313" key="4">
    <source>
        <dbReference type="Proteomes" id="UP000594118"/>
    </source>
</evidence>
<accession>A0A7L9WNJ1</accession>
<dbReference type="RefSeq" id="WP_193079380.1">
    <property type="nucleotide sequence ID" value="NZ_CP045201.1"/>
</dbReference>
<reference evidence="3 4" key="1">
    <citation type="submission" date="2019-10" db="EMBL/GenBank/DDBJ databases">
        <title>Pseudopuniceibacterium sp. HQ09 islated from Antarctica.</title>
        <authorList>
            <person name="Liao L."/>
            <person name="Su S."/>
            <person name="Chen B."/>
            <person name="Yu Y."/>
        </authorList>
    </citation>
    <scope>NUCLEOTIDE SEQUENCE [LARGE SCALE GENOMIC DNA]</scope>
    <source>
        <strain evidence="3 4">HQ09</strain>
    </source>
</reference>
<dbReference type="AlphaFoldDB" id="A0A7L9WNJ1"/>
<organism evidence="3 4">
    <name type="scientific">Pseudooceanicola spongiae</name>
    <dbReference type="NCBI Taxonomy" id="2613965"/>
    <lineage>
        <taxon>Bacteria</taxon>
        <taxon>Pseudomonadati</taxon>
        <taxon>Pseudomonadota</taxon>
        <taxon>Alphaproteobacteria</taxon>
        <taxon>Rhodobacterales</taxon>
        <taxon>Paracoccaceae</taxon>
        <taxon>Pseudooceanicola</taxon>
    </lineage>
</organism>
<name>A0A7L9WNJ1_9RHOB</name>
<sequence>MKRILIALALSVPLALPLSAMAEETTPPTSKMQDGLRQFFEGLSDGVGDLTDKTGPALQNFLQQMGPAFEDILGEIKDFSKYEAPQVLPNGDILIRRKDEAPEYMPPVPGENPDGSVDL</sequence>
<evidence type="ECO:0000256" key="2">
    <source>
        <dbReference type="SAM" id="SignalP"/>
    </source>
</evidence>
<protein>
    <recommendedName>
        <fullName evidence="5">AAA+ family ATPase</fullName>
    </recommendedName>
</protein>